<feature type="domain" description="EamA" evidence="3">
    <location>
        <begin position="153"/>
        <end position="285"/>
    </location>
</feature>
<feature type="transmembrane region" description="Helical" evidence="2">
    <location>
        <begin position="99"/>
        <end position="118"/>
    </location>
</feature>
<sequence length="313" mass="32016">MVGDGRVATPWKYMAATAVLWGSAFPAISVALEGYPPTAIAVLRLATAVLLLLPCLFTGRISRLRRGDAVRMAAFGVSGMTAYQLLLYAGERHVEGGTAAMLVSTSPVFATLLGMVFLRERPGPRGITGLLVALGGALLVALAGGQGGGSLQGMATIVLAAAAQATSFVLQKPLLRRYSGMDCIFYGSLFGLVPLLAFVPRAAGQVAAAGWQQSAAVFWLGLGCTVLAFVTWSRVLTAAPASTSSLVLYAVPVAALGLDAALLGSVPKPMACVGGVVVLAGVAIAALRRAAPRRVAEGGPRRTDAARRTPSAV</sequence>
<evidence type="ECO:0000313" key="5">
    <source>
        <dbReference type="Proteomes" id="UP000638313"/>
    </source>
</evidence>
<reference evidence="4" key="2">
    <citation type="submission" date="2020-09" db="EMBL/GenBank/DDBJ databases">
        <authorList>
            <person name="Sun Q."/>
            <person name="Ohkuma M."/>
        </authorList>
    </citation>
    <scope>NUCLEOTIDE SEQUENCE</scope>
    <source>
        <strain evidence="4">JCM 4059</strain>
    </source>
</reference>
<keyword evidence="5" id="KW-1185">Reference proteome</keyword>
<dbReference type="Gene3D" id="1.10.3730.20">
    <property type="match status" value="1"/>
</dbReference>
<keyword evidence="2" id="KW-1133">Transmembrane helix</keyword>
<gene>
    <name evidence="4" type="ORF">GCM10010218_53450</name>
</gene>
<name>A0A919EFQ9_9ACTN</name>
<feature type="domain" description="EamA" evidence="3">
    <location>
        <begin position="14"/>
        <end position="141"/>
    </location>
</feature>
<dbReference type="SUPFAM" id="SSF103481">
    <property type="entry name" value="Multidrug resistance efflux transporter EmrE"/>
    <property type="match status" value="2"/>
</dbReference>
<comment type="similarity">
    <text evidence="1">Belongs to the EamA transporter family.</text>
</comment>
<dbReference type="InterPro" id="IPR037185">
    <property type="entry name" value="EmrE-like"/>
</dbReference>
<comment type="caution">
    <text evidence="4">The sequence shown here is derived from an EMBL/GenBank/DDBJ whole genome shotgun (WGS) entry which is preliminary data.</text>
</comment>
<dbReference type="GO" id="GO:0016020">
    <property type="term" value="C:membrane"/>
    <property type="evidence" value="ECO:0007669"/>
    <property type="project" value="InterPro"/>
</dbReference>
<feature type="transmembrane region" description="Helical" evidence="2">
    <location>
        <begin position="183"/>
        <end position="203"/>
    </location>
</feature>
<feature type="transmembrane region" description="Helical" evidence="2">
    <location>
        <begin position="127"/>
        <end position="145"/>
    </location>
</feature>
<evidence type="ECO:0000313" key="4">
    <source>
        <dbReference type="EMBL" id="GHF65291.1"/>
    </source>
</evidence>
<dbReference type="Proteomes" id="UP000638313">
    <property type="component" value="Unassembled WGS sequence"/>
</dbReference>
<keyword evidence="2" id="KW-0472">Membrane</keyword>
<protein>
    <submittedName>
        <fullName evidence="4">Membrane protein</fullName>
    </submittedName>
</protein>
<dbReference type="PANTHER" id="PTHR12715:SF4">
    <property type="entry name" value="EAMA DOMAIN-CONTAINING PROTEIN"/>
    <property type="match status" value="1"/>
</dbReference>
<accession>A0A919EFQ9</accession>
<feature type="transmembrane region" description="Helical" evidence="2">
    <location>
        <begin position="12"/>
        <end position="32"/>
    </location>
</feature>
<feature type="transmembrane region" description="Helical" evidence="2">
    <location>
        <begin position="246"/>
        <end position="264"/>
    </location>
</feature>
<dbReference type="PANTHER" id="PTHR12715">
    <property type="entry name" value="TRANSPORTER, DRUG/METABOLITE EXPORTER FAMILY"/>
    <property type="match status" value="1"/>
</dbReference>
<dbReference type="Pfam" id="PF00892">
    <property type="entry name" value="EamA"/>
    <property type="match status" value="2"/>
</dbReference>
<reference evidence="4" key="1">
    <citation type="journal article" date="2014" name="Int. J. Syst. Evol. Microbiol.">
        <title>Complete genome sequence of Corynebacterium casei LMG S-19264T (=DSM 44701T), isolated from a smear-ripened cheese.</title>
        <authorList>
            <consortium name="US DOE Joint Genome Institute (JGI-PGF)"/>
            <person name="Walter F."/>
            <person name="Albersmeier A."/>
            <person name="Kalinowski J."/>
            <person name="Ruckert C."/>
        </authorList>
    </citation>
    <scope>NUCLEOTIDE SEQUENCE</scope>
    <source>
        <strain evidence="4">JCM 4059</strain>
    </source>
</reference>
<feature type="transmembrane region" description="Helical" evidence="2">
    <location>
        <begin position="270"/>
        <end position="287"/>
    </location>
</feature>
<feature type="transmembrane region" description="Helical" evidence="2">
    <location>
        <begin position="69"/>
        <end position="87"/>
    </location>
</feature>
<feature type="transmembrane region" description="Helical" evidence="2">
    <location>
        <begin position="38"/>
        <end position="57"/>
    </location>
</feature>
<feature type="transmembrane region" description="Helical" evidence="2">
    <location>
        <begin position="151"/>
        <end position="171"/>
    </location>
</feature>
<proteinExistence type="inferred from homology"/>
<dbReference type="AlphaFoldDB" id="A0A919EFQ9"/>
<keyword evidence="2" id="KW-0812">Transmembrane</keyword>
<evidence type="ECO:0000256" key="2">
    <source>
        <dbReference type="SAM" id="Phobius"/>
    </source>
</evidence>
<dbReference type="InterPro" id="IPR052756">
    <property type="entry name" value="Alkyne_AA_exporter"/>
</dbReference>
<evidence type="ECO:0000259" key="3">
    <source>
        <dbReference type="Pfam" id="PF00892"/>
    </source>
</evidence>
<evidence type="ECO:0000256" key="1">
    <source>
        <dbReference type="ARBA" id="ARBA00007362"/>
    </source>
</evidence>
<organism evidence="4 5">
    <name type="scientific">Streptomyces mashuensis</name>
    <dbReference type="NCBI Taxonomy" id="33904"/>
    <lineage>
        <taxon>Bacteria</taxon>
        <taxon>Bacillati</taxon>
        <taxon>Actinomycetota</taxon>
        <taxon>Actinomycetes</taxon>
        <taxon>Kitasatosporales</taxon>
        <taxon>Streptomycetaceae</taxon>
        <taxon>Streptomyces</taxon>
    </lineage>
</organism>
<feature type="transmembrane region" description="Helical" evidence="2">
    <location>
        <begin position="215"/>
        <end position="234"/>
    </location>
</feature>
<dbReference type="EMBL" id="BNBD01000014">
    <property type="protein sequence ID" value="GHF65291.1"/>
    <property type="molecule type" value="Genomic_DNA"/>
</dbReference>
<dbReference type="InterPro" id="IPR000620">
    <property type="entry name" value="EamA_dom"/>
</dbReference>